<dbReference type="PANTHER" id="PTHR42643">
    <property type="entry name" value="IONOTROPIC RECEPTOR 20A-RELATED"/>
    <property type="match status" value="1"/>
</dbReference>
<dbReference type="Gene3D" id="1.10.287.70">
    <property type="match status" value="1"/>
</dbReference>
<comment type="subcellular location">
    <subcellularLocation>
        <location evidence="1">Cell membrane</location>
        <topology evidence="1">Multi-pass membrane protein</topology>
    </subcellularLocation>
</comment>
<feature type="transmembrane region" description="Helical" evidence="13">
    <location>
        <begin position="607"/>
        <end position="624"/>
    </location>
</feature>
<keyword evidence="8 13" id="KW-0472">Membrane</keyword>
<dbReference type="GO" id="GO:0015276">
    <property type="term" value="F:ligand-gated monoatomic ion channel activity"/>
    <property type="evidence" value="ECO:0007669"/>
    <property type="project" value="InterPro"/>
</dbReference>
<name>A0AAE1TQG3_9EUCA</name>
<dbReference type="InterPro" id="IPR001320">
    <property type="entry name" value="Iontro_rcpt_C"/>
</dbReference>
<keyword evidence="11" id="KW-1071">Ligand-gated ion channel</keyword>
<keyword evidence="4" id="KW-1003">Cell membrane</keyword>
<dbReference type="Gene3D" id="3.40.190.10">
    <property type="entry name" value="Periplasmic binding protein-like II"/>
    <property type="match status" value="1"/>
</dbReference>
<evidence type="ECO:0000259" key="15">
    <source>
        <dbReference type="SMART" id="SM00918"/>
    </source>
</evidence>
<dbReference type="PANTHER" id="PTHR42643:SF24">
    <property type="entry name" value="IONOTROPIC RECEPTOR 60A"/>
    <property type="match status" value="1"/>
</dbReference>
<feature type="chain" id="PRO_5041908814" description="Ionotropic glutamate receptor L-glutamate and glycine-binding domain-containing protein" evidence="14">
    <location>
        <begin position="39"/>
        <end position="634"/>
    </location>
</feature>
<evidence type="ECO:0000256" key="12">
    <source>
        <dbReference type="ARBA" id="ARBA00023303"/>
    </source>
</evidence>
<feature type="transmembrane region" description="Helical" evidence="13">
    <location>
        <begin position="420"/>
        <end position="446"/>
    </location>
</feature>
<keyword evidence="9" id="KW-0675">Receptor</keyword>
<dbReference type="SUPFAM" id="SSF53850">
    <property type="entry name" value="Periplasmic binding protein-like II"/>
    <property type="match status" value="1"/>
</dbReference>
<keyword evidence="14" id="KW-0732">Signal</keyword>
<evidence type="ECO:0000256" key="14">
    <source>
        <dbReference type="SAM" id="SignalP"/>
    </source>
</evidence>
<dbReference type="Pfam" id="PF00060">
    <property type="entry name" value="Lig_chan"/>
    <property type="match status" value="1"/>
</dbReference>
<evidence type="ECO:0000313" key="16">
    <source>
        <dbReference type="EMBL" id="KAK4293661.1"/>
    </source>
</evidence>
<evidence type="ECO:0000256" key="11">
    <source>
        <dbReference type="ARBA" id="ARBA00023286"/>
    </source>
</evidence>
<keyword evidence="7" id="KW-0406">Ion transport</keyword>
<dbReference type="InterPro" id="IPR019594">
    <property type="entry name" value="Glu/Gly-bd"/>
</dbReference>
<evidence type="ECO:0000256" key="2">
    <source>
        <dbReference type="ARBA" id="ARBA00008685"/>
    </source>
</evidence>
<evidence type="ECO:0000256" key="7">
    <source>
        <dbReference type="ARBA" id="ARBA00023065"/>
    </source>
</evidence>
<evidence type="ECO:0000313" key="17">
    <source>
        <dbReference type="Proteomes" id="UP001292094"/>
    </source>
</evidence>
<evidence type="ECO:0000256" key="10">
    <source>
        <dbReference type="ARBA" id="ARBA00023180"/>
    </source>
</evidence>
<feature type="signal peptide" evidence="14">
    <location>
        <begin position="1"/>
        <end position="38"/>
    </location>
</feature>
<keyword evidence="12" id="KW-0407">Ion channel</keyword>
<evidence type="ECO:0000256" key="3">
    <source>
        <dbReference type="ARBA" id="ARBA00022448"/>
    </source>
</evidence>
<keyword evidence="5 13" id="KW-0812">Transmembrane</keyword>
<feature type="transmembrane region" description="Helical" evidence="13">
    <location>
        <begin position="359"/>
        <end position="379"/>
    </location>
</feature>
<evidence type="ECO:0000256" key="4">
    <source>
        <dbReference type="ARBA" id="ARBA00022475"/>
    </source>
</evidence>
<dbReference type="SMART" id="SM00918">
    <property type="entry name" value="Lig_chan-Glu_bd"/>
    <property type="match status" value="1"/>
</dbReference>
<accession>A0AAE1TQG3</accession>
<evidence type="ECO:0000256" key="8">
    <source>
        <dbReference type="ARBA" id="ARBA00023136"/>
    </source>
</evidence>
<dbReference type="GO" id="GO:0005886">
    <property type="term" value="C:plasma membrane"/>
    <property type="evidence" value="ECO:0007669"/>
    <property type="project" value="UniProtKB-SubCell"/>
</dbReference>
<feature type="transmembrane region" description="Helical" evidence="13">
    <location>
        <begin position="391"/>
        <end position="414"/>
    </location>
</feature>
<dbReference type="Pfam" id="PF10613">
    <property type="entry name" value="Lig_chan-Glu_bd"/>
    <property type="match status" value="1"/>
</dbReference>
<keyword evidence="6 13" id="KW-1133">Transmembrane helix</keyword>
<evidence type="ECO:0000256" key="6">
    <source>
        <dbReference type="ARBA" id="ARBA00022989"/>
    </source>
</evidence>
<dbReference type="GO" id="GO:0050906">
    <property type="term" value="P:detection of stimulus involved in sensory perception"/>
    <property type="evidence" value="ECO:0007669"/>
    <property type="project" value="UniProtKB-ARBA"/>
</dbReference>
<reference evidence="16" key="1">
    <citation type="submission" date="2023-11" db="EMBL/GenBank/DDBJ databases">
        <title>Genome assemblies of two species of porcelain crab, Petrolisthes cinctipes and Petrolisthes manimaculis (Anomura: Porcellanidae).</title>
        <authorList>
            <person name="Angst P."/>
        </authorList>
    </citation>
    <scope>NUCLEOTIDE SEQUENCE</scope>
    <source>
        <strain evidence="16">PB745_02</strain>
        <tissue evidence="16">Gill</tissue>
    </source>
</reference>
<protein>
    <recommendedName>
        <fullName evidence="15">Ionotropic glutamate receptor L-glutamate and glycine-binding domain-containing protein</fullName>
    </recommendedName>
</protein>
<sequence length="634" mass="70640">MIMSRWASVTMMCPWRQLTHSTLSHILLLLQGSAGVMSASLPQSTMMSGDIVLVHQALTSLLSGPLSGQDLLLVTDDHTQRLLDLNQVMEAAGASLTPVFLATQHSLLHTPRPAHHTKGTLLTALLLFYQDPTDFLLLLADNTNWNPSYLVLFCLNPNLNTTTVLSQPVVQRSHFIHLLHIEVREDRHFLYTYTSLPTQRNMRGRSLVRAGMGAWDSNKFISRHSLFPPRFNDFGGEVLGVSIQCYDEPFLYFGDNGTCIGMNIDALKIIGDKIGFRFYMDSPPDLVWGLKVNGTWNGMFGHMLTDGLNFIINEMQPTLDRLTDFDFTYPYWEDSFAIMVPNPPPLPQWRNVLYPFPSLVWGLVALTTVVNSVVLAMLINRMYKIGDTFGTVIKIVAGLVNQAAPMLGGVQASWARVWLVVWWLVVIILCSVYTGNLVAVLTVPVFPSRLHTAHDLAASNIRPSMLDYGSFVPEALKSSDNPTLATLGKNLYLGPVTDDNDIYIDLRKLVLQGDHALIVTVDYLIFMQYKRKLTHLTYIMEDKLYKSHMSWFLPLNTPYTPIVSRHLINLLENGILAKLYEMHVGSVIRKTQIVGDGVLNLSHLQGAFILLVLGLGAALLTLLVERGGVGGGGV</sequence>
<keyword evidence="10" id="KW-0325">Glycoprotein</keyword>
<dbReference type="EMBL" id="JAWZYT010004490">
    <property type="protein sequence ID" value="KAK4293661.1"/>
    <property type="molecule type" value="Genomic_DNA"/>
</dbReference>
<keyword evidence="17" id="KW-1185">Reference proteome</keyword>
<comment type="caution">
    <text evidence="16">The sequence shown here is derived from an EMBL/GenBank/DDBJ whole genome shotgun (WGS) entry which is preliminary data.</text>
</comment>
<evidence type="ECO:0000256" key="1">
    <source>
        <dbReference type="ARBA" id="ARBA00004651"/>
    </source>
</evidence>
<evidence type="ECO:0000256" key="5">
    <source>
        <dbReference type="ARBA" id="ARBA00022692"/>
    </source>
</evidence>
<organism evidence="16 17">
    <name type="scientific">Petrolisthes manimaculis</name>
    <dbReference type="NCBI Taxonomy" id="1843537"/>
    <lineage>
        <taxon>Eukaryota</taxon>
        <taxon>Metazoa</taxon>
        <taxon>Ecdysozoa</taxon>
        <taxon>Arthropoda</taxon>
        <taxon>Crustacea</taxon>
        <taxon>Multicrustacea</taxon>
        <taxon>Malacostraca</taxon>
        <taxon>Eumalacostraca</taxon>
        <taxon>Eucarida</taxon>
        <taxon>Decapoda</taxon>
        <taxon>Pleocyemata</taxon>
        <taxon>Anomura</taxon>
        <taxon>Galatheoidea</taxon>
        <taxon>Porcellanidae</taxon>
        <taxon>Petrolisthes</taxon>
    </lineage>
</organism>
<evidence type="ECO:0000256" key="13">
    <source>
        <dbReference type="SAM" id="Phobius"/>
    </source>
</evidence>
<keyword evidence="3" id="KW-0813">Transport</keyword>
<evidence type="ECO:0000256" key="9">
    <source>
        <dbReference type="ARBA" id="ARBA00023170"/>
    </source>
</evidence>
<dbReference type="InterPro" id="IPR052192">
    <property type="entry name" value="Insect_Ionotropic_Sensory_Rcpt"/>
</dbReference>
<comment type="similarity">
    <text evidence="2">Belongs to the glutamate-gated ion channel (TC 1.A.10.1) family.</text>
</comment>
<feature type="domain" description="Ionotropic glutamate receptor L-glutamate and glycine-binding" evidence="15">
    <location>
        <begin position="249"/>
        <end position="305"/>
    </location>
</feature>
<dbReference type="Proteomes" id="UP001292094">
    <property type="component" value="Unassembled WGS sequence"/>
</dbReference>
<dbReference type="AlphaFoldDB" id="A0AAE1TQG3"/>
<proteinExistence type="inferred from homology"/>
<gene>
    <name evidence="16" type="ORF">Pmani_033651</name>
</gene>